<feature type="transmembrane region" description="Helical" evidence="6">
    <location>
        <begin position="39"/>
        <end position="58"/>
    </location>
</feature>
<evidence type="ECO:0000256" key="5">
    <source>
        <dbReference type="ARBA" id="ARBA00023136"/>
    </source>
</evidence>
<protein>
    <submittedName>
        <fullName evidence="7">Major facilitator superfamily MFS_1</fullName>
    </submittedName>
</protein>
<keyword evidence="2" id="KW-0813">Transport</keyword>
<evidence type="ECO:0000256" key="2">
    <source>
        <dbReference type="ARBA" id="ARBA00022448"/>
    </source>
</evidence>
<keyword evidence="5 6" id="KW-0472">Membrane</keyword>
<dbReference type="InterPro" id="IPR024371">
    <property type="entry name" value="AcetylCoA_trans_1-like"/>
</dbReference>
<sequence>MAALSLLGFSSGLPFLLTGTGRALQAWLKTAGVSDTMIGLFGLAALPYSLKVFWAPFLDRSIPPLFGRRRGWLILTQIALVAAILLLSRQDPMSLTQLGVASTEVCASSAVKGLCEFGQSFKTLIPSAFFQIALLVAFLSATQDISADAYRTDVLNPAQMGSGAAFFVTGYRIALVIAGGIALMIADPKNPGHWAWSQVYLLMAGLMAIGIIATVFAPEPKNYAPPTTMQAAIIQPFQDFIRRLGWGRLLAVLAFVVLYRYGDALLSVMVVPFLLGAKYSQSDIGAIQGFLGILATIGGTIVGGGIFSKIGVNKSLWIFGILQALSNVAYWLLAMLGKSGIMVWIPMLIFDQSMSIGWYQTDLGLLATIFIENFCTGLGTAGFLGFMMTVCNPQFSATQFALLSSLMAVSRDIMASPAGAFSKSMGWSNFFLATILAAIPGLLLLPFFAPWNEKNPE</sequence>
<reference evidence="7 8" key="1">
    <citation type="submission" date="2017-06" db="EMBL/GenBank/DDBJ databases">
        <title>Genome sequencing of cyanobaciteial culture collection at National Institute for Environmental Studies (NIES).</title>
        <authorList>
            <person name="Hirose Y."/>
            <person name="Shimura Y."/>
            <person name="Fujisawa T."/>
            <person name="Nakamura Y."/>
            <person name="Kawachi M."/>
        </authorList>
    </citation>
    <scope>NUCLEOTIDE SEQUENCE [LARGE SCALE GENOMIC DNA]</scope>
    <source>
        <strain evidence="7 8">NIES-2135</strain>
    </source>
</reference>
<feature type="transmembrane region" description="Helical" evidence="6">
    <location>
        <begin position="430"/>
        <end position="449"/>
    </location>
</feature>
<feature type="transmembrane region" description="Helical" evidence="6">
    <location>
        <begin position="198"/>
        <end position="217"/>
    </location>
</feature>
<dbReference type="GO" id="GO:0035348">
    <property type="term" value="P:acetyl-CoA transmembrane transport"/>
    <property type="evidence" value="ECO:0007669"/>
    <property type="project" value="InterPro"/>
</dbReference>
<comment type="subcellular location">
    <subcellularLocation>
        <location evidence="1">Membrane</location>
        <topology evidence="1">Multi-pass membrane protein</topology>
    </subcellularLocation>
</comment>
<keyword evidence="4 6" id="KW-1133">Transmembrane helix</keyword>
<dbReference type="SUPFAM" id="SSF103473">
    <property type="entry name" value="MFS general substrate transporter"/>
    <property type="match status" value="1"/>
</dbReference>
<feature type="transmembrane region" description="Helical" evidence="6">
    <location>
        <begin position="163"/>
        <end position="186"/>
    </location>
</feature>
<evidence type="ECO:0000256" key="4">
    <source>
        <dbReference type="ARBA" id="ARBA00022989"/>
    </source>
</evidence>
<evidence type="ECO:0000313" key="8">
    <source>
        <dbReference type="Proteomes" id="UP000217895"/>
    </source>
</evidence>
<dbReference type="Pfam" id="PF13000">
    <property type="entry name" value="Acatn"/>
    <property type="match status" value="1"/>
</dbReference>
<name>A0A1Z4JNN3_LEPBY</name>
<dbReference type="InterPro" id="IPR036259">
    <property type="entry name" value="MFS_trans_sf"/>
</dbReference>
<keyword evidence="8" id="KW-1185">Reference proteome</keyword>
<evidence type="ECO:0000313" key="7">
    <source>
        <dbReference type="EMBL" id="BAY58371.1"/>
    </source>
</evidence>
<dbReference type="EMBL" id="AP018203">
    <property type="protein sequence ID" value="BAY58371.1"/>
    <property type="molecule type" value="Genomic_DNA"/>
</dbReference>
<accession>A0A1Z4JNN3</accession>
<gene>
    <name evidence="7" type="ORF">NIES2135_52440</name>
</gene>
<dbReference type="GO" id="GO:0008521">
    <property type="term" value="F:acetyl-CoA transmembrane transporter activity"/>
    <property type="evidence" value="ECO:0007669"/>
    <property type="project" value="InterPro"/>
</dbReference>
<feature type="transmembrane region" description="Helical" evidence="6">
    <location>
        <begin position="70"/>
        <end position="88"/>
    </location>
</feature>
<evidence type="ECO:0000256" key="6">
    <source>
        <dbReference type="SAM" id="Phobius"/>
    </source>
</evidence>
<evidence type="ECO:0000256" key="1">
    <source>
        <dbReference type="ARBA" id="ARBA00004141"/>
    </source>
</evidence>
<feature type="transmembrane region" description="Helical" evidence="6">
    <location>
        <begin position="123"/>
        <end position="143"/>
    </location>
</feature>
<proteinExistence type="predicted"/>
<dbReference type="Gene3D" id="1.20.1250.20">
    <property type="entry name" value="MFS general substrate transporter like domains"/>
    <property type="match status" value="1"/>
</dbReference>
<dbReference type="PANTHER" id="PTHR12778:SF10">
    <property type="entry name" value="MAJOR FACILITATOR SUPERFAMILY DOMAIN-CONTAINING PROTEIN 3"/>
    <property type="match status" value="1"/>
</dbReference>
<keyword evidence="3 6" id="KW-0812">Transmembrane</keyword>
<dbReference type="InterPro" id="IPR004752">
    <property type="entry name" value="AmpG_permease/AT-1"/>
</dbReference>
<dbReference type="AlphaFoldDB" id="A0A1Z4JNN3"/>
<feature type="transmembrane region" description="Helical" evidence="6">
    <location>
        <begin position="287"/>
        <end position="308"/>
    </location>
</feature>
<feature type="transmembrane region" description="Helical" evidence="6">
    <location>
        <begin position="363"/>
        <end position="387"/>
    </location>
</feature>
<feature type="transmembrane region" description="Helical" evidence="6">
    <location>
        <begin position="249"/>
        <end position="275"/>
    </location>
</feature>
<evidence type="ECO:0000256" key="3">
    <source>
        <dbReference type="ARBA" id="ARBA00022692"/>
    </source>
</evidence>
<dbReference type="Proteomes" id="UP000217895">
    <property type="component" value="Chromosome"/>
</dbReference>
<feature type="transmembrane region" description="Helical" evidence="6">
    <location>
        <begin position="328"/>
        <end position="351"/>
    </location>
</feature>
<dbReference type="PANTHER" id="PTHR12778">
    <property type="entry name" value="SOLUTE CARRIER FAMILY 33 ACETYL-COA TRANSPORTER -RELATED"/>
    <property type="match status" value="1"/>
</dbReference>
<dbReference type="GO" id="GO:0016020">
    <property type="term" value="C:membrane"/>
    <property type="evidence" value="ECO:0007669"/>
    <property type="project" value="UniProtKB-SubCell"/>
</dbReference>
<organism evidence="7 8">
    <name type="scientific">Leptolyngbya boryana NIES-2135</name>
    <dbReference type="NCBI Taxonomy" id="1973484"/>
    <lineage>
        <taxon>Bacteria</taxon>
        <taxon>Bacillati</taxon>
        <taxon>Cyanobacteriota</taxon>
        <taxon>Cyanophyceae</taxon>
        <taxon>Leptolyngbyales</taxon>
        <taxon>Leptolyngbyaceae</taxon>
        <taxon>Leptolyngbya group</taxon>
        <taxon>Leptolyngbya</taxon>
    </lineage>
</organism>